<accession>A0A218MKQ8</accession>
<reference evidence="1" key="1">
    <citation type="submission" date="2016-10" db="EMBL/GenBank/DDBJ databases">
        <authorList>
            <person name="Varghese N."/>
        </authorList>
    </citation>
    <scope>NUCLEOTIDE SEQUENCE</scope>
</reference>
<organism evidence="1">
    <name type="scientific">uncultured virus</name>
    <dbReference type="NCBI Taxonomy" id="340016"/>
    <lineage>
        <taxon>Viruses</taxon>
        <taxon>environmental samples</taxon>
    </lineage>
</organism>
<reference evidence="1" key="2">
    <citation type="journal article" date="2017" name="Nat. Commun.">
        <title>Single-virus genomics reveals hidden cosmopolitan and abundant viruses.</title>
        <authorList>
            <person name="Martinez-Hernandez F."/>
            <person name="Fornas O."/>
            <person name="Lluesma Gomez M."/>
            <person name="Bolduc B."/>
            <person name="de la Cruz Pena M.J."/>
            <person name="Martinez J.M."/>
            <person name="Anton J."/>
            <person name="Gasol J.M."/>
            <person name="Rosselli R."/>
            <person name="Rodriguez-Valera F."/>
            <person name="Sullivan M.B."/>
            <person name="Acinas S.G."/>
            <person name="Martinez-Garcia M."/>
        </authorList>
    </citation>
    <scope>NUCLEOTIDE SEQUENCE</scope>
</reference>
<sequence length="83" mass="9463">MGASKFINYLNKKSLQSNIVGGRVRLDTLEPGDYFYLNVHHGVIGKLMNCGINATVKWVIHPEKSTRAEWIASGTRVYKYNYE</sequence>
<name>A0A218MKQ8_9VIRU</name>
<protein>
    <submittedName>
        <fullName evidence="1">Uncharacterized protein</fullName>
    </submittedName>
</protein>
<proteinExistence type="predicted"/>
<evidence type="ECO:0000313" key="1">
    <source>
        <dbReference type="EMBL" id="ASE99866.1"/>
    </source>
</evidence>
<dbReference type="EMBL" id="KY052800">
    <property type="protein sequence ID" value="ASE99866.1"/>
    <property type="molecule type" value="Genomic_DNA"/>
</dbReference>